<organism evidence="5 6">
    <name type="scientific">Ophiophagus hannah</name>
    <name type="common">King cobra</name>
    <name type="synonym">Naja hannah</name>
    <dbReference type="NCBI Taxonomy" id="8665"/>
    <lineage>
        <taxon>Eukaryota</taxon>
        <taxon>Metazoa</taxon>
        <taxon>Chordata</taxon>
        <taxon>Craniata</taxon>
        <taxon>Vertebrata</taxon>
        <taxon>Euteleostomi</taxon>
        <taxon>Lepidosauria</taxon>
        <taxon>Squamata</taxon>
        <taxon>Bifurcata</taxon>
        <taxon>Unidentata</taxon>
        <taxon>Episquamata</taxon>
        <taxon>Toxicofera</taxon>
        <taxon>Serpentes</taxon>
        <taxon>Colubroidea</taxon>
        <taxon>Elapidae</taxon>
        <taxon>Elapinae</taxon>
        <taxon>Ophiophagus</taxon>
    </lineage>
</organism>
<dbReference type="AlphaFoldDB" id="V8NQ88"/>
<dbReference type="GO" id="GO:0012505">
    <property type="term" value="C:endomembrane system"/>
    <property type="evidence" value="ECO:0007669"/>
    <property type="project" value="UniProtKB-SubCell"/>
</dbReference>
<evidence type="ECO:0000256" key="1">
    <source>
        <dbReference type="ARBA" id="ARBA00004308"/>
    </source>
</evidence>
<dbReference type="GO" id="GO:0070269">
    <property type="term" value="P:pyroptotic inflammatory response"/>
    <property type="evidence" value="ECO:0007669"/>
    <property type="project" value="TreeGrafter"/>
</dbReference>
<comment type="similarity">
    <text evidence="2">Belongs to the gasdermin family.</text>
</comment>
<dbReference type="PANTHER" id="PTHR16399:SF18">
    <property type="entry name" value="GASDERMIN-A"/>
    <property type="match status" value="1"/>
</dbReference>
<dbReference type="Pfam" id="PF04598">
    <property type="entry name" value="Gasdermin"/>
    <property type="match status" value="1"/>
</dbReference>
<dbReference type="GO" id="GO:0042742">
    <property type="term" value="P:defense response to bacterium"/>
    <property type="evidence" value="ECO:0007669"/>
    <property type="project" value="TreeGrafter"/>
</dbReference>
<name>V8NQ88_OPHHA</name>
<protein>
    <recommendedName>
        <fullName evidence="4">Gasdermin pore forming domain-containing protein</fullName>
    </recommendedName>
</protein>
<dbReference type="GO" id="GO:0005546">
    <property type="term" value="F:phosphatidylinositol-4,5-bisphosphate binding"/>
    <property type="evidence" value="ECO:0007669"/>
    <property type="project" value="TreeGrafter"/>
</dbReference>
<evidence type="ECO:0000259" key="4">
    <source>
        <dbReference type="Pfam" id="PF04598"/>
    </source>
</evidence>
<reference evidence="5 6" key="1">
    <citation type="journal article" date="2013" name="Proc. Natl. Acad. Sci. U.S.A.">
        <title>The king cobra genome reveals dynamic gene evolution and adaptation in the snake venom system.</title>
        <authorList>
            <person name="Vonk F.J."/>
            <person name="Casewell N.R."/>
            <person name="Henkel C.V."/>
            <person name="Heimberg A.M."/>
            <person name="Jansen H.J."/>
            <person name="McCleary R.J."/>
            <person name="Kerkkamp H.M."/>
            <person name="Vos R.A."/>
            <person name="Guerreiro I."/>
            <person name="Calvete J.J."/>
            <person name="Wuster W."/>
            <person name="Woods A.E."/>
            <person name="Logan J.M."/>
            <person name="Harrison R.A."/>
            <person name="Castoe T.A."/>
            <person name="de Koning A.P."/>
            <person name="Pollock D.D."/>
            <person name="Yandell M."/>
            <person name="Calderon D."/>
            <person name="Renjifo C."/>
            <person name="Currier R.B."/>
            <person name="Salgado D."/>
            <person name="Pla D."/>
            <person name="Sanz L."/>
            <person name="Hyder A.S."/>
            <person name="Ribeiro J.M."/>
            <person name="Arntzen J.W."/>
            <person name="van den Thillart G.E."/>
            <person name="Boetzer M."/>
            <person name="Pirovano W."/>
            <person name="Dirks R.P."/>
            <person name="Spaink H.P."/>
            <person name="Duboule D."/>
            <person name="McGlinn E."/>
            <person name="Kini R.M."/>
            <person name="Richardson M.K."/>
        </authorList>
    </citation>
    <scope>NUCLEOTIDE SEQUENCE</scope>
    <source>
        <tissue evidence="5">Blood</tissue>
    </source>
</reference>
<dbReference type="OrthoDB" id="9035105at2759"/>
<dbReference type="GO" id="GO:0070273">
    <property type="term" value="F:phosphatidylinositol-4-phosphate binding"/>
    <property type="evidence" value="ECO:0007669"/>
    <property type="project" value="TreeGrafter"/>
</dbReference>
<gene>
    <name evidence="5" type="ORF">L345_10521</name>
</gene>
<evidence type="ECO:0000313" key="6">
    <source>
        <dbReference type="Proteomes" id="UP000018936"/>
    </source>
</evidence>
<evidence type="ECO:0000256" key="2">
    <source>
        <dbReference type="ARBA" id="ARBA00009279"/>
    </source>
</evidence>
<sequence>MFKKLAKQLTQELDSDGKLIPVSSLAQNDGFQLLSLVTKKPSRWPWNSRKYSPISFKLTDILQEEAIMEIELKHSEPLLFSANTCHKSGGRLNFKIRSTEVDVGGLALACLNASPVHLQKTCVDTGELWKRDISLSVVQQIYPKLHLYIVTEVLEITEPFLIEESVQAGGKGEVSAVNILKIQGQHKTMKNKSVLIPFGTVMAYGVEKLQISEEDSVYLNQRFQTMLDPSLTYDDVHQAQDAVKGAYEPLLCQTQPLEKNLLESFEIVVQNRNVSTLELSVAYDNADRSILEVLNEEFQVPVEFTWERIPSGEEGGSFTPHSLMEEEVDLNLDMLQICGMGLEVEENSITCQRDNDACSELAALYSSLYAL</sequence>
<feature type="domain" description="Gasdermin pore forming" evidence="4">
    <location>
        <begin position="1"/>
        <end position="218"/>
    </location>
</feature>
<dbReference type="EMBL" id="AZIM01002607">
    <property type="protein sequence ID" value="ETE63712.1"/>
    <property type="molecule type" value="Genomic_DNA"/>
</dbReference>
<comment type="caution">
    <text evidence="5">The sequence shown here is derived from an EMBL/GenBank/DDBJ whole genome shotgun (WGS) entry which is preliminary data.</text>
</comment>
<dbReference type="Proteomes" id="UP000018936">
    <property type="component" value="Unassembled WGS sequence"/>
</dbReference>
<evidence type="ECO:0000313" key="5">
    <source>
        <dbReference type="EMBL" id="ETE63712.1"/>
    </source>
</evidence>
<comment type="subcellular location">
    <subcellularLocation>
        <location evidence="1">Endomembrane system</location>
    </subcellularLocation>
</comment>
<dbReference type="InterPro" id="IPR007677">
    <property type="entry name" value="Gasdermin"/>
</dbReference>
<dbReference type="SMR" id="V8NQ88"/>
<proteinExistence type="inferred from homology"/>
<feature type="non-terminal residue" evidence="5">
    <location>
        <position position="1"/>
    </location>
</feature>
<dbReference type="GO" id="GO:0001786">
    <property type="term" value="F:phosphatidylserine binding"/>
    <property type="evidence" value="ECO:0007669"/>
    <property type="project" value="TreeGrafter"/>
</dbReference>
<dbReference type="InterPro" id="IPR040460">
    <property type="entry name" value="Gasdermin_pore"/>
</dbReference>
<dbReference type="PANTHER" id="PTHR16399">
    <property type="entry name" value="GASDERMIN"/>
    <property type="match status" value="1"/>
</dbReference>
<keyword evidence="6" id="KW-1185">Reference proteome</keyword>
<keyword evidence="3" id="KW-0472">Membrane</keyword>
<evidence type="ECO:0000256" key="3">
    <source>
        <dbReference type="ARBA" id="ARBA00023136"/>
    </source>
</evidence>
<accession>V8NQ88</accession>